<dbReference type="InterPro" id="IPR002539">
    <property type="entry name" value="MaoC-like_dom"/>
</dbReference>
<dbReference type="Gene3D" id="3.10.129.10">
    <property type="entry name" value="Hotdog Thioesterase"/>
    <property type="match status" value="1"/>
</dbReference>
<dbReference type="CDD" id="cd03441">
    <property type="entry name" value="R_hydratase_like"/>
    <property type="match status" value="1"/>
</dbReference>
<evidence type="ECO:0000313" key="3">
    <source>
        <dbReference type="EMBL" id="VAX18475.1"/>
    </source>
</evidence>
<dbReference type="SUPFAM" id="SSF54637">
    <property type="entry name" value="Thioesterase/thiol ester dehydrase-isomerase"/>
    <property type="match status" value="2"/>
</dbReference>
<dbReference type="InterPro" id="IPR029069">
    <property type="entry name" value="HotDog_dom_sf"/>
</dbReference>
<dbReference type="EMBL" id="UOGD01000103">
    <property type="protein sequence ID" value="VAX18475.1"/>
    <property type="molecule type" value="Genomic_DNA"/>
</dbReference>
<evidence type="ECO:0008006" key="4">
    <source>
        <dbReference type="Google" id="ProtNLM"/>
    </source>
</evidence>
<dbReference type="GO" id="GO:0044594">
    <property type="term" value="F:17-beta-hydroxysteroid dehydrogenase (NAD+) activity"/>
    <property type="evidence" value="ECO:0007669"/>
    <property type="project" value="TreeGrafter"/>
</dbReference>
<dbReference type="PANTHER" id="PTHR13078:SF57">
    <property type="entry name" value="DEHYDRATASE, PUTATIVE (AFU_ORTHOLOGUE AFUA_5G00640)-RELATED"/>
    <property type="match status" value="1"/>
</dbReference>
<dbReference type="GO" id="GO:0006635">
    <property type="term" value="P:fatty acid beta-oxidation"/>
    <property type="evidence" value="ECO:0007669"/>
    <property type="project" value="TreeGrafter"/>
</dbReference>
<gene>
    <name evidence="3" type="ORF">MNBD_IGNAVI01-2530</name>
</gene>
<name>A0A3B1CI85_9ZZZZ</name>
<reference evidence="3" key="1">
    <citation type="submission" date="2018-06" db="EMBL/GenBank/DDBJ databases">
        <authorList>
            <person name="Zhirakovskaya E."/>
        </authorList>
    </citation>
    <scope>NUCLEOTIDE SEQUENCE</scope>
</reference>
<dbReference type="Pfam" id="PF01575">
    <property type="entry name" value="MaoC_dehydratas"/>
    <property type="match status" value="1"/>
</dbReference>
<dbReference type="GO" id="GO:0003857">
    <property type="term" value="F:(3S)-3-hydroxyacyl-CoA dehydrogenase (NAD+) activity"/>
    <property type="evidence" value="ECO:0007669"/>
    <property type="project" value="TreeGrafter"/>
</dbReference>
<organism evidence="3">
    <name type="scientific">hydrothermal vent metagenome</name>
    <dbReference type="NCBI Taxonomy" id="652676"/>
    <lineage>
        <taxon>unclassified sequences</taxon>
        <taxon>metagenomes</taxon>
        <taxon>ecological metagenomes</taxon>
    </lineage>
</organism>
<feature type="domain" description="FAS1-like dehydratase" evidence="2">
    <location>
        <begin position="8"/>
        <end position="135"/>
    </location>
</feature>
<protein>
    <recommendedName>
        <fullName evidence="4">MaoC-like domain-containing protein</fullName>
    </recommendedName>
</protein>
<dbReference type="GO" id="GO:0005777">
    <property type="term" value="C:peroxisome"/>
    <property type="evidence" value="ECO:0007669"/>
    <property type="project" value="TreeGrafter"/>
</dbReference>
<feature type="domain" description="MaoC-like" evidence="1">
    <location>
        <begin position="191"/>
        <end position="260"/>
    </location>
</feature>
<proteinExistence type="predicted"/>
<dbReference type="AlphaFoldDB" id="A0A3B1CI85"/>
<dbReference type="GO" id="GO:0004300">
    <property type="term" value="F:enoyl-CoA hydratase activity"/>
    <property type="evidence" value="ECO:0007669"/>
    <property type="project" value="TreeGrafter"/>
</dbReference>
<dbReference type="InterPro" id="IPR039569">
    <property type="entry name" value="FAS1-like_DH_region"/>
</dbReference>
<sequence>MKISSKYVGYSLKEYSTVVSWRDTMNYAAAVNDNNPRYFNDEQESGIVAPPMYSVAVTWAVLERLSEYIDADDFPVEVLRTQVHHSEYLQFHNPIKPGDKLQINGVISAVFPGRTGTHIVIRFDAVNQDQKPIFTEYIGGLMRGVTCVDAGAGEKTLPQIPPSPKVEVPVWQQTIKIDPLLPYIYDGCTNIVFPIHTSQKFAHEVGLPGIILQGTAALAFAARELLDLYGEGNPVALQALACRFTGMIQPDTEIKIQLLSSKDNGEFTDLFFNVLGDQEQIVIKSGYARIKKNRNYIIN</sequence>
<dbReference type="PANTHER" id="PTHR13078">
    <property type="entry name" value="PEROXISOMAL MULTIFUNCTIONAL ENZYME TYPE 2-RELATED"/>
    <property type="match status" value="1"/>
</dbReference>
<evidence type="ECO:0000259" key="1">
    <source>
        <dbReference type="Pfam" id="PF01575"/>
    </source>
</evidence>
<accession>A0A3B1CI85</accession>
<dbReference type="Pfam" id="PF13452">
    <property type="entry name" value="FAS1_DH_region"/>
    <property type="match status" value="1"/>
</dbReference>
<evidence type="ECO:0000259" key="2">
    <source>
        <dbReference type="Pfam" id="PF13452"/>
    </source>
</evidence>